<reference evidence="1" key="1">
    <citation type="submission" date="2019-04" db="EMBL/GenBank/DDBJ databases">
        <title>Microbes associate with the intestines of laboratory mice.</title>
        <authorList>
            <person name="Navarre W."/>
            <person name="Wong E."/>
            <person name="Huang K."/>
            <person name="Tropini C."/>
            <person name="Ng K."/>
            <person name="Yu B."/>
        </authorList>
    </citation>
    <scope>NUCLEOTIDE SEQUENCE</scope>
    <source>
        <strain evidence="1">NM01_1-7b</strain>
    </source>
</reference>
<evidence type="ECO:0000313" key="1">
    <source>
        <dbReference type="EMBL" id="TGY97979.1"/>
    </source>
</evidence>
<comment type="caution">
    <text evidence="1">The sequence shown here is derived from an EMBL/GenBank/DDBJ whole genome shotgun (WGS) entry which is preliminary data.</text>
</comment>
<evidence type="ECO:0000313" key="2">
    <source>
        <dbReference type="Proteomes" id="UP000304953"/>
    </source>
</evidence>
<protein>
    <submittedName>
        <fullName evidence="1">Uncharacterized protein</fullName>
    </submittedName>
</protein>
<gene>
    <name evidence="1" type="ORF">E5329_02335</name>
</gene>
<keyword evidence="2" id="KW-1185">Reference proteome</keyword>
<proteinExistence type="predicted"/>
<dbReference type="Proteomes" id="UP000304953">
    <property type="component" value="Unassembled WGS sequence"/>
</dbReference>
<dbReference type="EMBL" id="SRYA01000003">
    <property type="protein sequence ID" value="TGY97979.1"/>
    <property type="molecule type" value="Genomic_DNA"/>
</dbReference>
<name>A0AC61S0Y2_9FIRM</name>
<sequence length="317" mass="34889">MKNFTKAALIITLILVILGSIFCAVGLGIGFQFSDFWDDVEAGEFSIGPFKHIPFIYGRNDWGDDGKVNWESQDSESFQFAWEEIRELEMDLNYGGITIEKSEKDSQNIYIDVEYRKKNHKRQVKAYMSGGALCIEEEGASRVRNDDSARIILQIPEEVMENMWLDSIEMEQDAGYIDVNMPLTAKNISITVDAGVCSVNEKLTASGELTADVGAGQITLSEIEAKSLDLSAGIGQLLVERMEAEAVDIECGVGQIQVTAAGKETDYSYTIECAVGNVSIGDHDYSGLGRGRTIENGGSREMDIECNVGDIHVTFTE</sequence>
<accession>A0AC61S0Y2</accession>
<organism evidence="1 2">
    <name type="scientific">Petralouisia muris</name>
    <dbReference type="NCBI Taxonomy" id="3032872"/>
    <lineage>
        <taxon>Bacteria</taxon>
        <taxon>Bacillati</taxon>
        <taxon>Bacillota</taxon>
        <taxon>Clostridia</taxon>
        <taxon>Lachnospirales</taxon>
        <taxon>Lachnospiraceae</taxon>
        <taxon>Petralouisia</taxon>
    </lineage>
</organism>